<dbReference type="STRING" id="595536.GCA_000178815_03521"/>
<dbReference type="EMBL" id="CP023737">
    <property type="protein sequence ID" value="ATQ67868.1"/>
    <property type="molecule type" value="Genomic_DNA"/>
</dbReference>
<dbReference type="Pfam" id="PF25209">
    <property type="entry name" value="Phage_capsid_4"/>
    <property type="match status" value="1"/>
</dbReference>
<evidence type="ECO:0000313" key="2">
    <source>
        <dbReference type="Proteomes" id="UP000230709"/>
    </source>
</evidence>
<organism evidence="1 2">
    <name type="scientific">Methylosinus trichosporium (strain ATCC 35070 / NCIMB 11131 / UNIQEM 75 / OB3b)</name>
    <dbReference type="NCBI Taxonomy" id="595536"/>
    <lineage>
        <taxon>Bacteria</taxon>
        <taxon>Pseudomonadati</taxon>
        <taxon>Pseudomonadota</taxon>
        <taxon>Alphaproteobacteria</taxon>
        <taxon>Hyphomicrobiales</taxon>
        <taxon>Methylocystaceae</taxon>
        <taxon>Methylosinus</taxon>
    </lineage>
</organism>
<proteinExistence type="predicted"/>
<protein>
    <submittedName>
        <fullName evidence="1">Peptidase U35</fullName>
    </submittedName>
</protein>
<gene>
    <name evidence="1" type="ORF">CQW49_08130</name>
</gene>
<reference evidence="2" key="1">
    <citation type="submission" date="2017-10" db="EMBL/GenBank/DDBJ databases">
        <title>Completed PacBio SMRT sequence of Methylosinus trichosporium OB3b reveals presence of a third large plasmid.</title>
        <authorList>
            <person name="Charles T.C."/>
            <person name="Lynch M.D.J."/>
            <person name="Heil J.R."/>
            <person name="Cheng J."/>
        </authorList>
    </citation>
    <scope>NUCLEOTIDE SEQUENCE [LARGE SCALE GENOMIC DNA]</scope>
    <source>
        <strain evidence="2">OB3b</strain>
    </source>
</reference>
<accession>A0A2D2CYQ1</accession>
<dbReference type="Proteomes" id="UP000230709">
    <property type="component" value="Chromosome"/>
</dbReference>
<sequence>MNDQVLILTRSAPLAPASWNAQERSFDVVFATDAPIPRRDARGAYFEVLSLAGMEPASPTFPVLDSHARGSLERQIGSANDIRVIGGEARALVRLSRANPIADRVAIDLDAGQTFGVSTGYVILQAKESTRDGARYLVATRWTVVEISLTPIPADPRTGIRGLSMPIENTPAATPAPSSPAAVERAASTQTPAIIDRAAVNAEIRSIARVASLDQSWIDSQIDAGATIDDARAAAFEALRTRSAPASEVRTTAVVGTDHTDPEIRARALGAALFTRISPSHTPSEASRVYIGLSIPEIARDCLRTRGLQTTGLSSARVVERALQTTSDFPLLLADTVNRTLRQAYESAPAGVRMLARETTAKDFCAKHRLQFSTAPTLAPVNEHGEFQSGAIAEAKESYSVSTFGRIIGFSRQAMVNDHLGAFADVTRRMGQAAAAFEAGFLADLVVSNPVMGDGKTLFHADHGNVGTGGTSASGPSAAINVESLNESRMAMRLQTGLQGELISVTPKYLLVGADRETEAEKAISTISPVQSQEVNPFQNKLAVVVDPRISNAWYVVAAPAEIDGLEFAYLKGNAGPQVTSEVGFDVGVRFRVRLDFGAGFVDWRSWFKNPGE</sequence>
<dbReference type="RefSeq" id="WP_003613688.1">
    <property type="nucleotide sequence ID" value="NZ_ADVE02000001.1"/>
</dbReference>
<name>A0A2D2CYQ1_METT3</name>
<dbReference type="KEGG" id="mtw:CQW49_08130"/>
<keyword evidence="2" id="KW-1185">Reference proteome</keyword>
<evidence type="ECO:0000313" key="1">
    <source>
        <dbReference type="EMBL" id="ATQ67868.1"/>
    </source>
</evidence>
<dbReference type="NCBIfam" id="NF045541">
    <property type="entry name" value="scaf_prot_MCP2"/>
    <property type="match status" value="1"/>
</dbReference>
<dbReference type="AlphaFoldDB" id="A0A2D2CYQ1"/>